<dbReference type="AlphaFoldDB" id="A0A5D3YK21"/>
<evidence type="ECO:0000256" key="2">
    <source>
        <dbReference type="SAM" id="SignalP"/>
    </source>
</evidence>
<dbReference type="Pfam" id="PF13505">
    <property type="entry name" value="OMP_b-brl"/>
    <property type="match status" value="1"/>
</dbReference>
<dbReference type="Proteomes" id="UP000324595">
    <property type="component" value="Unassembled WGS sequence"/>
</dbReference>
<dbReference type="SUPFAM" id="SSF56925">
    <property type="entry name" value="OMPA-like"/>
    <property type="match status" value="1"/>
</dbReference>
<dbReference type="EMBL" id="VNHY01000003">
    <property type="protein sequence ID" value="TYP92796.1"/>
    <property type="molecule type" value="Genomic_DNA"/>
</dbReference>
<evidence type="ECO:0000256" key="1">
    <source>
        <dbReference type="ARBA" id="ARBA00022729"/>
    </source>
</evidence>
<reference evidence="4 5" key="1">
    <citation type="submission" date="2019-07" db="EMBL/GenBank/DDBJ databases">
        <title>Genomic Encyclopedia of Archaeal and Bacterial Type Strains, Phase II (KMG-II): from individual species to whole genera.</title>
        <authorList>
            <person name="Goeker M."/>
        </authorList>
    </citation>
    <scope>NUCLEOTIDE SEQUENCE [LARGE SCALE GENOMIC DNA]</scope>
    <source>
        <strain evidence="4 5">DSM 21935</strain>
    </source>
</reference>
<evidence type="ECO:0000313" key="5">
    <source>
        <dbReference type="Proteomes" id="UP000324595"/>
    </source>
</evidence>
<evidence type="ECO:0000259" key="3">
    <source>
        <dbReference type="Pfam" id="PF13505"/>
    </source>
</evidence>
<sequence>MRKLILLPFLLFLFVPFLSQAQNSSEGKGIENTIGLGPRVGFYKANDADEGNFYFGLQTRIRLGTVLGLEGSIEYRAGQEYSLAGQTFKTKFVPVTASALLFLPVSESFAPYGIAGLGGYYTIYDADGPISNNTENEFNVGYHLGFGVELPISSNVALNVDYRYLFLNPNDNQSNFQNTDYSGNVLTGGLMFYF</sequence>
<accession>A0A5D3YK21</accession>
<evidence type="ECO:0000313" key="4">
    <source>
        <dbReference type="EMBL" id="TYP92796.1"/>
    </source>
</evidence>
<dbReference type="RefSeq" id="WP_148899482.1">
    <property type="nucleotide sequence ID" value="NZ_VNHY01000003.1"/>
</dbReference>
<comment type="caution">
    <text evidence="4">The sequence shown here is derived from an EMBL/GenBank/DDBJ whole genome shotgun (WGS) entry which is preliminary data.</text>
</comment>
<keyword evidence="5" id="KW-1185">Reference proteome</keyword>
<feature type="domain" description="Outer membrane protein beta-barrel" evidence="3">
    <location>
        <begin position="11"/>
        <end position="194"/>
    </location>
</feature>
<organism evidence="4 5">
    <name type="scientific">Fodinibius salinus</name>
    <dbReference type="NCBI Taxonomy" id="860790"/>
    <lineage>
        <taxon>Bacteria</taxon>
        <taxon>Pseudomonadati</taxon>
        <taxon>Balneolota</taxon>
        <taxon>Balneolia</taxon>
        <taxon>Balneolales</taxon>
        <taxon>Balneolaceae</taxon>
        <taxon>Fodinibius</taxon>
    </lineage>
</organism>
<name>A0A5D3YK21_9BACT</name>
<protein>
    <submittedName>
        <fullName evidence="4">Opacity protein</fullName>
    </submittedName>
</protein>
<feature type="signal peptide" evidence="2">
    <location>
        <begin position="1"/>
        <end position="21"/>
    </location>
</feature>
<feature type="chain" id="PRO_5022985771" evidence="2">
    <location>
        <begin position="22"/>
        <end position="194"/>
    </location>
</feature>
<gene>
    <name evidence="4" type="ORF">LX73_2163</name>
</gene>
<dbReference type="InterPro" id="IPR027385">
    <property type="entry name" value="Beta-barrel_OMP"/>
</dbReference>
<dbReference type="OrthoDB" id="1523959at2"/>
<keyword evidence="1 2" id="KW-0732">Signal</keyword>
<proteinExistence type="predicted"/>
<dbReference type="InterPro" id="IPR011250">
    <property type="entry name" value="OMP/PagP_B-barrel"/>
</dbReference>
<dbReference type="Gene3D" id="2.40.160.20">
    <property type="match status" value="1"/>
</dbReference>